<dbReference type="EMBL" id="JABFYL010000005">
    <property type="protein sequence ID" value="NVN48489.1"/>
    <property type="molecule type" value="Genomic_DNA"/>
</dbReference>
<reference evidence="1 2" key="1">
    <citation type="submission" date="2020-05" db="EMBL/GenBank/DDBJ databases">
        <title>Draft genome sequence of Mycobacterium hippocampi DL, isolated from European seabass, Dicentrarchus labrax, reared in fish farms.</title>
        <authorList>
            <person name="Stathopoulou P."/>
            <person name="Asimakis E."/>
            <person name="Tzokas K."/>
            <person name="Batargias C."/>
            <person name="Tsiamis G."/>
        </authorList>
    </citation>
    <scope>NUCLEOTIDE SEQUENCE [LARGE SCALE GENOMIC DNA]</scope>
    <source>
        <strain evidence="1 2">DL</strain>
    </source>
</reference>
<protein>
    <submittedName>
        <fullName evidence="1">Uncharacterized protein</fullName>
    </submittedName>
</protein>
<dbReference type="Proteomes" id="UP000570517">
    <property type="component" value="Unassembled WGS sequence"/>
</dbReference>
<organism evidence="1 2">
    <name type="scientific">Mycolicibacterium hippocampi</name>
    <dbReference type="NCBI Taxonomy" id="659824"/>
    <lineage>
        <taxon>Bacteria</taxon>
        <taxon>Bacillati</taxon>
        <taxon>Actinomycetota</taxon>
        <taxon>Actinomycetes</taxon>
        <taxon>Mycobacteriales</taxon>
        <taxon>Mycobacteriaceae</taxon>
        <taxon>Mycolicibacterium</taxon>
    </lineage>
</organism>
<evidence type="ECO:0000313" key="1">
    <source>
        <dbReference type="EMBL" id="NVN48489.1"/>
    </source>
</evidence>
<gene>
    <name evidence="1" type="ORF">HLY00_4644</name>
</gene>
<keyword evidence="2" id="KW-1185">Reference proteome</keyword>
<sequence length="55" mass="6307">MVYGESGWRREVLRQRRSPVRPERIAGSQAWVTWRLTDNRPEIQLAVDAPGGTNS</sequence>
<accession>A0A850PDD9</accession>
<evidence type="ECO:0000313" key="2">
    <source>
        <dbReference type="Proteomes" id="UP000570517"/>
    </source>
</evidence>
<dbReference type="AlphaFoldDB" id="A0A850PDD9"/>
<name>A0A850PDD9_9MYCO</name>
<proteinExistence type="predicted"/>
<comment type="caution">
    <text evidence="1">The sequence shown here is derived from an EMBL/GenBank/DDBJ whole genome shotgun (WGS) entry which is preliminary data.</text>
</comment>